<organism evidence="5 6">
    <name type="scientific">Wickerhamiella sorbophila</name>
    <dbReference type="NCBI Taxonomy" id="45607"/>
    <lineage>
        <taxon>Eukaryota</taxon>
        <taxon>Fungi</taxon>
        <taxon>Dikarya</taxon>
        <taxon>Ascomycota</taxon>
        <taxon>Saccharomycotina</taxon>
        <taxon>Dipodascomycetes</taxon>
        <taxon>Dipodascales</taxon>
        <taxon>Trichomonascaceae</taxon>
        <taxon>Wickerhamiella</taxon>
    </lineage>
</organism>
<dbReference type="GO" id="GO:0030674">
    <property type="term" value="F:protein-macromolecule adaptor activity"/>
    <property type="evidence" value="ECO:0007669"/>
    <property type="project" value="TreeGrafter"/>
</dbReference>
<dbReference type="GO" id="GO:0000045">
    <property type="term" value="P:autophagosome assembly"/>
    <property type="evidence" value="ECO:0007669"/>
    <property type="project" value="TreeGrafter"/>
</dbReference>
<keyword evidence="6" id="KW-1185">Reference proteome</keyword>
<protein>
    <submittedName>
        <fullName evidence="5">Vacuolar protein sorting-associated protein atg6</fullName>
    </submittedName>
</protein>
<comment type="caution">
    <text evidence="5">The sequence shown here is derived from an EMBL/GenBank/DDBJ whole genome shotgun (WGS) entry which is preliminary data.</text>
</comment>
<proteinExistence type="inferred from homology"/>
<accession>A0A2T0FFK6</accession>
<dbReference type="InterPro" id="IPR041691">
    <property type="entry name" value="Atg6/beclin_CC"/>
</dbReference>
<dbReference type="RefSeq" id="XP_024663706.1">
    <property type="nucleotide sequence ID" value="XM_024807938.1"/>
</dbReference>
<dbReference type="PANTHER" id="PTHR12768">
    <property type="entry name" value="BECLIN 1"/>
    <property type="match status" value="1"/>
</dbReference>
<dbReference type="GO" id="GO:0043548">
    <property type="term" value="F:phosphatidylinositol 3-kinase binding"/>
    <property type="evidence" value="ECO:0007669"/>
    <property type="project" value="TreeGrafter"/>
</dbReference>
<dbReference type="Pfam" id="PF04111">
    <property type="entry name" value="APG6"/>
    <property type="match status" value="1"/>
</dbReference>
<dbReference type="InterPro" id="IPR040455">
    <property type="entry name" value="Atg6_BARA"/>
</dbReference>
<feature type="domain" description="Atg6/beclin coiled-coil" evidence="4">
    <location>
        <begin position="91"/>
        <end position="220"/>
    </location>
</feature>
<dbReference type="STRING" id="45607.A0A2T0FFK6"/>
<feature type="coiled-coil region" evidence="2">
    <location>
        <begin position="136"/>
        <end position="188"/>
    </location>
</feature>
<feature type="domain" description="Atg6 BARA" evidence="3">
    <location>
        <begin position="223"/>
        <end position="406"/>
    </location>
</feature>
<dbReference type="Gene3D" id="1.10.418.40">
    <property type="entry name" value="Autophagy protein 6/Beclin 1"/>
    <property type="match status" value="1"/>
</dbReference>
<dbReference type="Gene3D" id="6.10.250.3110">
    <property type="match status" value="1"/>
</dbReference>
<reference evidence="5 6" key="1">
    <citation type="submission" date="2017-04" db="EMBL/GenBank/DDBJ databases">
        <title>Genome sequencing of [Candida] sorbophila.</title>
        <authorList>
            <person name="Ahn J.O."/>
        </authorList>
    </citation>
    <scope>NUCLEOTIDE SEQUENCE [LARGE SCALE GENOMIC DNA]</scope>
    <source>
        <strain evidence="5 6">DS02</strain>
    </source>
</reference>
<keyword evidence="2" id="KW-0175">Coiled coil</keyword>
<dbReference type="GO" id="GO:0045324">
    <property type="term" value="P:late endosome to vacuole transport"/>
    <property type="evidence" value="ECO:0007669"/>
    <property type="project" value="TreeGrafter"/>
</dbReference>
<gene>
    <name evidence="5" type="ORF">B9G98_01380</name>
</gene>
<dbReference type="OrthoDB" id="20368at2759"/>
<dbReference type="PANTHER" id="PTHR12768:SF4">
    <property type="entry name" value="BECLIN-1"/>
    <property type="match status" value="1"/>
</dbReference>
<evidence type="ECO:0000259" key="4">
    <source>
        <dbReference type="Pfam" id="PF17675"/>
    </source>
</evidence>
<dbReference type="Pfam" id="PF17675">
    <property type="entry name" value="APG6_N"/>
    <property type="match status" value="1"/>
</dbReference>
<dbReference type="GO" id="GO:0006995">
    <property type="term" value="P:cellular response to nitrogen starvation"/>
    <property type="evidence" value="ECO:0007669"/>
    <property type="project" value="TreeGrafter"/>
</dbReference>
<dbReference type="AlphaFoldDB" id="A0A2T0FFK6"/>
<dbReference type="GeneID" id="36515129"/>
<name>A0A2T0FFK6_9ASCO</name>
<evidence type="ECO:0000256" key="1">
    <source>
        <dbReference type="ARBA" id="ARBA00005965"/>
    </source>
</evidence>
<dbReference type="GO" id="GO:0000407">
    <property type="term" value="C:phagophore assembly site"/>
    <property type="evidence" value="ECO:0007669"/>
    <property type="project" value="TreeGrafter"/>
</dbReference>
<dbReference type="GO" id="GO:0034271">
    <property type="term" value="C:phosphatidylinositol 3-kinase complex, class III, type I"/>
    <property type="evidence" value="ECO:0007669"/>
    <property type="project" value="TreeGrafter"/>
</dbReference>
<sequence length="409" mass="46601">MQCQRCRLPLVAHSSLSKLSQTQLNLLKREESDFAEQNTTIWGGADDASFIMFSESIAGPNPLKTAPSQRTHSQVANALDRVFTNTGIDMPLCTDCADLVRQKLKSMYDDACAERDAYISFLNKLKDEPPPDSKDVQDLQSQIRQLEKENAAALKELKAAEAEKAKAEKELEQAIKQSDEQKEDNRQVYMERNEFERKFFELETEKHRLTAISDYQTMQLYRLQHTNVYHDVFCVSHDGNFGTINGLRLGRLREKRVEWSEINAAWGQTLLLMTTVIHKLGISIPEYRLKPLGSMSRIERIEINPETNQPTGEVQSLELFSSGDYSFERLLNHKRLDTAMVAFLDILRQVGAFVEARDPNLKLPYAIEGDKIGGCSIRLSMNTSNETWTAACKYVLTYAKWLLAYAISN</sequence>
<dbReference type="GO" id="GO:0034272">
    <property type="term" value="C:phosphatidylinositol 3-kinase complex, class III, type II"/>
    <property type="evidence" value="ECO:0007669"/>
    <property type="project" value="TreeGrafter"/>
</dbReference>
<dbReference type="Proteomes" id="UP000238350">
    <property type="component" value="Unassembled WGS sequence"/>
</dbReference>
<evidence type="ECO:0000256" key="2">
    <source>
        <dbReference type="SAM" id="Coils"/>
    </source>
</evidence>
<evidence type="ECO:0000313" key="6">
    <source>
        <dbReference type="Proteomes" id="UP000238350"/>
    </source>
</evidence>
<dbReference type="GO" id="GO:0000423">
    <property type="term" value="P:mitophagy"/>
    <property type="evidence" value="ECO:0007669"/>
    <property type="project" value="TreeGrafter"/>
</dbReference>
<dbReference type="InterPro" id="IPR007243">
    <property type="entry name" value="Atg6/Beclin"/>
</dbReference>
<evidence type="ECO:0000313" key="5">
    <source>
        <dbReference type="EMBL" id="PRT53760.1"/>
    </source>
</evidence>
<dbReference type="EMBL" id="NDIQ01000001">
    <property type="protein sequence ID" value="PRT53760.1"/>
    <property type="molecule type" value="Genomic_DNA"/>
</dbReference>
<evidence type="ECO:0000259" key="3">
    <source>
        <dbReference type="Pfam" id="PF04111"/>
    </source>
</evidence>
<comment type="similarity">
    <text evidence="1">Belongs to the beclin family.</text>
</comment>
<dbReference type="InterPro" id="IPR038274">
    <property type="entry name" value="Atg6/Beclin_C_sf"/>
</dbReference>